<evidence type="ECO:0000256" key="4">
    <source>
        <dbReference type="ARBA" id="ARBA00022553"/>
    </source>
</evidence>
<dbReference type="CDD" id="cd00075">
    <property type="entry name" value="HATPase"/>
    <property type="match status" value="1"/>
</dbReference>
<feature type="domain" description="HAMP" evidence="13">
    <location>
        <begin position="201"/>
        <end position="255"/>
    </location>
</feature>
<evidence type="ECO:0000256" key="9">
    <source>
        <dbReference type="ARBA" id="ARBA00023012"/>
    </source>
</evidence>
<dbReference type="PROSITE" id="PS50109">
    <property type="entry name" value="HIS_KIN"/>
    <property type="match status" value="1"/>
</dbReference>
<dbReference type="Pfam" id="PF00672">
    <property type="entry name" value="HAMP"/>
    <property type="match status" value="1"/>
</dbReference>
<evidence type="ECO:0000256" key="1">
    <source>
        <dbReference type="ARBA" id="ARBA00000085"/>
    </source>
</evidence>
<dbReference type="Gene3D" id="6.10.340.10">
    <property type="match status" value="1"/>
</dbReference>
<dbReference type="PROSITE" id="PS50885">
    <property type="entry name" value="HAMP"/>
    <property type="match status" value="1"/>
</dbReference>
<comment type="caution">
    <text evidence="14">The sequence shown here is derived from an EMBL/GenBank/DDBJ whole genome shotgun (WGS) entry which is preliminary data.</text>
</comment>
<dbReference type="InterPro" id="IPR036890">
    <property type="entry name" value="HATPase_C_sf"/>
</dbReference>
<keyword evidence="4" id="KW-0597">Phosphoprotein</keyword>
<dbReference type="InterPro" id="IPR036097">
    <property type="entry name" value="HisK_dim/P_sf"/>
</dbReference>
<feature type="transmembrane region" description="Helical" evidence="11">
    <location>
        <begin position="178"/>
        <end position="200"/>
    </location>
</feature>
<dbReference type="PRINTS" id="PR00344">
    <property type="entry name" value="BCTRLSENSOR"/>
</dbReference>
<dbReference type="InterPro" id="IPR005467">
    <property type="entry name" value="His_kinase_dom"/>
</dbReference>
<dbReference type="SMART" id="SM00387">
    <property type="entry name" value="HATPase_c"/>
    <property type="match status" value="1"/>
</dbReference>
<dbReference type="Gene3D" id="3.30.565.10">
    <property type="entry name" value="Histidine kinase-like ATPase, C-terminal domain"/>
    <property type="match status" value="1"/>
</dbReference>
<evidence type="ECO:0000256" key="6">
    <source>
        <dbReference type="ARBA" id="ARBA00022692"/>
    </source>
</evidence>
<comment type="subcellular location">
    <subcellularLocation>
        <location evidence="2">Membrane</location>
    </subcellularLocation>
</comment>
<keyword evidence="9" id="KW-0902">Two-component regulatory system</keyword>
<evidence type="ECO:0000256" key="10">
    <source>
        <dbReference type="ARBA" id="ARBA00023136"/>
    </source>
</evidence>
<keyword evidence="8 11" id="KW-1133">Transmembrane helix</keyword>
<keyword evidence="15" id="KW-1185">Reference proteome</keyword>
<dbReference type="InterPro" id="IPR050428">
    <property type="entry name" value="TCS_sensor_his_kinase"/>
</dbReference>
<organism evidence="14 15">
    <name type="scientific">Pseudanabaena mucicola FACHB-723</name>
    <dbReference type="NCBI Taxonomy" id="2692860"/>
    <lineage>
        <taxon>Bacteria</taxon>
        <taxon>Bacillati</taxon>
        <taxon>Cyanobacteriota</taxon>
        <taxon>Cyanophyceae</taxon>
        <taxon>Pseudanabaenales</taxon>
        <taxon>Pseudanabaenaceae</taxon>
        <taxon>Pseudanabaena</taxon>
    </lineage>
</organism>
<gene>
    <name evidence="14" type="ORF">H6F41_09810</name>
</gene>
<evidence type="ECO:0000313" key="15">
    <source>
        <dbReference type="Proteomes" id="UP000642094"/>
    </source>
</evidence>
<dbReference type="Pfam" id="PF00512">
    <property type="entry name" value="HisKA"/>
    <property type="match status" value="1"/>
</dbReference>
<name>A0ABR7ZXD0_9CYAN</name>
<keyword evidence="10 11" id="KW-0472">Membrane</keyword>
<keyword evidence="7 14" id="KW-0418">Kinase</keyword>
<dbReference type="CDD" id="cd06225">
    <property type="entry name" value="HAMP"/>
    <property type="match status" value="1"/>
</dbReference>
<proteinExistence type="predicted"/>
<feature type="domain" description="Histidine kinase" evidence="12">
    <location>
        <begin position="263"/>
        <end position="476"/>
    </location>
</feature>
<evidence type="ECO:0000256" key="8">
    <source>
        <dbReference type="ARBA" id="ARBA00022989"/>
    </source>
</evidence>
<evidence type="ECO:0000256" key="7">
    <source>
        <dbReference type="ARBA" id="ARBA00022777"/>
    </source>
</evidence>
<comment type="catalytic activity">
    <reaction evidence="1">
        <text>ATP + protein L-histidine = ADP + protein N-phospho-L-histidine.</text>
        <dbReference type="EC" id="2.7.13.3"/>
    </reaction>
</comment>
<keyword evidence="6 11" id="KW-0812">Transmembrane</keyword>
<dbReference type="SUPFAM" id="SSF55874">
    <property type="entry name" value="ATPase domain of HSP90 chaperone/DNA topoisomerase II/histidine kinase"/>
    <property type="match status" value="1"/>
</dbReference>
<dbReference type="RefSeq" id="WP_190403292.1">
    <property type="nucleotide sequence ID" value="NZ_JACJQB010000016.1"/>
</dbReference>
<evidence type="ECO:0000256" key="11">
    <source>
        <dbReference type="SAM" id="Phobius"/>
    </source>
</evidence>
<reference evidence="14 15" key="1">
    <citation type="journal article" date="2020" name="ISME J.">
        <title>Comparative genomics reveals insights into cyanobacterial evolution and habitat adaptation.</title>
        <authorList>
            <person name="Chen M.Y."/>
            <person name="Teng W.K."/>
            <person name="Zhao L."/>
            <person name="Hu C.X."/>
            <person name="Zhou Y.K."/>
            <person name="Han B.P."/>
            <person name="Song L.R."/>
            <person name="Shu W.S."/>
        </authorList>
    </citation>
    <scope>NUCLEOTIDE SEQUENCE [LARGE SCALE GENOMIC DNA]</scope>
    <source>
        <strain evidence="14 15">FACHB-723</strain>
    </source>
</reference>
<accession>A0ABR7ZXD0</accession>
<dbReference type="CDD" id="cd00082">
    <property type="entry name" value="HisKA"/>
    <property type="match status" value="1"/>
</dbReference>
<evidence type="ECO:0000313" key="14">
    <source>
        <dbReference type="EMBL" id="MBD2188440.1"/>
    </source>
</evidence>
<dbReference type="InterPro" id="IPR003660">
    <property type="entry name" value="HAMP_dom"/>
</dbReference>
<evidence type="ECO:0000256" key="5">
    <source>
        <dbReference type="ARBA" id="ARBA00022679"/>
    </source>
</evidence>
<dbReference type="PANTHER" id="PTHR45436:SF5">
    <property type="entry name" value="SENSOR HISTIDINE KINASE TRCS"/>
    <property type="match status" value="1"/>
</dbReference>
<dbReference type="EC" id="2.7.13.3" evidence="3"/>
<dbReference type="InterPro" id="IPR003661">
    <property type="entry name" value="HisK_dim/P_dom"/>
</dbReference>
<dbReference type="GO" id="GO:0016301">
    <property type="term" value="F:kinase activity"/>
    <property type="evidence" value="ECO:0007669"/>
    <property type="project" value="UniProtKB-KW"/>
</dbReference>
<evidence type="ECO:0000256" key="2">
    <source>
        <dbReference type="ARBA" id="ARBA00004370"/>
    </source>
</evidence>
<dbReference type="SMART" id="SM00388">
    <property type="entry name" value="HisKA"/>
    <property type="match status" value="1"/>
</dbReference>
<protein>
    <recommendedName>
        <fullName evidence="3">histidine kinase</fullName>
        <ecNumber evidence="3">2.7.13.3</ecNumber>
    </recommendedName>
</protein>
<dbReference type="PANTHER" id="PTHR45436">
    <property type="entry name" value="SENSOR HISTIDINE KINASE YKOH"/>
    <property type="match status" value="1"/>
</dbReference>
<evidence type="ECO:0000259" key="13">
    <source>
        <dbReference type="PROSITE" id="PS50885"/>
    </source>
</evidence>
<evidence type="ECO:0000259" key="12">
    <source>
        <dbReference type="PROSITE" id="PS50109"/>
    </source>
</evidence>
<dbReference type="Gene3D" id="1.10.287.130">
    <property type="match status" value="1"/>
</dbReference>
<sequence length="479" mass="52930">MYKSIRTAIANLLSKRVSHTSLQFRLTVELIALSVISLTGVSVWAGWRMEQTVVNGHKQMLEYVAMRFPDQVEMYMETGGVQAGIERTFNKVATSELAILVKGDNGKVLAKSTNNYDLAADLQNIGDTQVPTTPQVIQIGDRYVVMCGNTLTVNGKLVGKVYLSQDITNDQLQLNNGIYGLIIVSISATMILIVAIALRIRKALSPLQEMSQMASLISIDDLSAAKLELAKAPDEILGLAQTFNEMLQRLSSAWEQQRQFVGNVSHELRTPLTVICGYLQSLLRRGDNLSVYQKQALETASAETERTIQMLQDLLDLARADSGNLHFRQAPVFLNTLVAEVAAMSAKVSDRLVTAITQDQDIVALADQDRLQQVLINLLDNAIKYSADPVEIQLETREDRAIIHVCDRGIGIALAHQQRVFERFYRSDDPSTRSRDGTGLGLAITKSLVEGMNGKISLMSKPNEGSIFTISLPLWNPQR</sequence>
<dbReference type="SUPFAM" id="SSF47384">
    <property type="entry name" value="Homodimeric domain of signal transducing histidine kinase"/>
    <property type="match status" value="1"/>
</dbReference>
<dbReference type="InterPro" id="IPR003594">
    <property type="entry name" value="HATPase_dom"/>
</dbReference>
<dbReference type="InterPro" id="IPR004358">
    <property type="entry name" value="Sig_transdc_His_kin-like_C"/>
</dbReference>
<dbReference type="EMBL" id="JACJQB010000016">
    <property type="protein sequence ID" value="MBD2188440.1"/>
    <property type="molecule type" value="Genomic_DNA"/>
</dbReference>
<dbReference type="Proteomes" id="UP000642094">
    <property type="component" value="Unassembled WGS sequence"/>
</dbReference>
<dbReference type="Pfam" id="PF02518">
    <property type="entry name" value="HATPase_c"/>
    <property type="match status" value="1"/>
</dbReference>
<keyword evidence="5" id="KW-0808">Transferase</keyword>
<evidence type="ECO:0000256" key="3">
    <source>
        <dbReference type="ARBA" id="ARBA00012438"/>
    </source>
</evidence>